<feature type="transmembrane region" description="Helical" evidence="9">
    <location>
        <begin position="36"/>
        <end position="58"/>
    </location>
</feature>
<comment type="similarity">
    <text evidence="8 9">Belongs to the SFT2 family.</text>
</comment>
<feature type="transmembrane region" description="Helical" evidence="9">
    <location>
        <begin position="64"/>
        <end position="86"/>
    </location>
</feature>
<dbReference type="PANTHER" id="PTHR23137:SF6">
    <property type="entry name" value="VESICLE TRANSPORT PROTEIN"/>
    <property type="match status" value="1"/>
</dbReference>
<evidence type="ECO:0000313" key="11">
    <source>
        <dbReference type="Proteomes" id="UP000663845"/>
    </source>
</evidence>
<keyword evidence="7 9" id="KW-0472">Membrane</keyword>
<dbReference type="GO" id="GO:0015031">
    <property type="term" value="P:protein transport"/>
    <property type="evidence" value="ECO:0007669"/>
    <property type="project" value="UniProtKB-KW"/>
</dbReference>
<dbReference type="GO" id="GO:0016192">
    <property type="term" value="P:vesicle-mediated transport"/>
    <property type="evidence" value="ECO:0007669"/>
    <property type="project" value="InterPro"/>
</dbReference>
<keyword evidence="3 9" id="KW-0813">Transport</keyword>
<evidence type="ECO:0000256" key="9">
    <source>
        <dbReference type="RuleBase" id="RU363111"/>
    </source>
</evidence>
<sequence length="147" mass="16144">MDKVQRFFNPGEEQTEEQSGMMSEISGLSWDTRLKGFGLCLLVAVLLGIGSVIVYFLGNNLSGFAVLYSVAIIFGLGSTIFLMGPMKQLKKMFDSSRLIATIVFLASIVMTLISALVIKSGVLVLIFVIVQFLALGWYTISYIPFAR</sequence>
<evidence type="ECO:0000256" key="3">
    <source>
        <dbReference type="ARBA" id="ARBA00022448"/>
    </source>
</evidence>
<reference evidence="10" key="1">
    <citation type="submission" date="2021-02" db="EMBL/GenBank/DDBJ databases">
        <authorList>
            <person name="Nowell W R."/>
        </authorList>
    </citation>
    <scope>NUCLEOTIDE SEQUENCE</scope>
</reference>
<accession>A0A813XBP5</accession>
<dbReference type="GO" id="GO:0016020">
    <property type="term" value="C:membrane"/>
    <property type="evidence" value="ECO:0007669"/>
    <property type="project" value="UniProtKB-SubCell"/>
</dbReference>
<evidence type="ECO:0000256" key="2">
    <source>
        <dbReference type="ARBA" id="ARBA00004141"/>
    </source>
</evidence>
<dbReference type="Proteomes" id="UP000663845">
    <property type="component" value="Unassembled WGS sequence"/>
</dbReference>
<dbReference type="GO" id="GO:0005737">
    <property type="term" value="C:cytoplasm"/>
    <property type="evidence" value="ECO:0007669"/>
    <property type="project" value="UniProtKB-ARBA"/>
</dbReference>
<keyword evidence="4 9" id="KW-0812">Transmembrane</keyword>
<feature type="transmembrane region" description="Helical" evidence="9">
    <location>
        <begin position="124"/>
        <end position="145"/>
    </location>
</feature>
<feature type="transmembrane region" description="Helical" evidence="9">
    <location>
        <begin position="98"/>
        <end position="118"/>
    </location>
</feature>
<dbReference type="InterPro" id="IPR011691">
    <property type="entry name" value="Vesicle_transpt_SFT2"/>
</dbReference>
<evidence type="ECO:0000256" key="8">
    <source>
        <dbReference type="ARBA" id="ARBA00025800"/>
    </source>
</evidence>
<comment type="caution">
    <text evidence="10">The sequence shown here is derived from an EMBL/GenBank/DDBJ whole genome shotgun (WGS) entry which is preliminary data.</text>
</comment>
<evidence type="ECO:0000313" key="10">
    <source>
        <dbReference type="EMBL" id="CAF0865918.1"/>
    </source>
</evidence>
<comment type="function">
    <text evidence="1 9">May be involved in fusion of retrograde transport vesicles derived from an endocytic compartment with the Golgi complex.</text>
</comment>
<keyword evidence="5 9" id="KW-0653">Protein transport</keyword>
<keyword evidence="6 9" id="KW-1133">Transmembrane helix</keyword>
<evidence type="ECO:0000256" key="4">
    <source>
        <dbReference type="ARBA" id="ARBA00022692"/>
    </source>
</evidence>
<evidence type="ECO:0000256" key="1">
    <source>
        <dbReference type="ARBA" id="ARBA00003566"/>
    </source>
</evidence>
<evidence type="ECO:0000256" key="6">
    <source>
        <dbReference type="ARBA" id="ARBA00022989"/>
    </source>
</evidence>
<dbReference type="PANTHER" id="PTHR23137">
    <property type="entry name" value="VESICLE TRANSPORT PROTEIN-RELATED"/>
    <property type="match status" value="1"/>
</dbReference>
<organism evidence="10 11">
    <name type="scientific">Adineta steineri</name>
    <dbReference type="NCBI Taxonomy" id="433720"/>
    <lineage>
        <taxon>Eukaryota</taxon>
        <taxon>Metazoa</taxon>
        <taxon>Spiralia</taxon>
        <taxon>Gnathifera</taxon>
        <taxon>Rotifera</taxon>
        <taxon>Eurotatoria</taxon>
        <taxon>Bdelloidea</taxon>
        <taxon>Adinetida</taxon>
        <taxon>Adinetidae</taxon>
        <taxon>Adineta</taxon>
    </lineage>
</organism>
<proteinExistence type="inferred from homology"/>
<dbReference type="GO" id="GO:0012505">
    <property type="term" value="C:endomembrane system"/>
    <property type="evidence" value="ECO:0007669"/>
    <property type="project" value="UniProtKB-ARBA"/>
</dbReference>
<protein>
    <recommendedName>
        <fullName evidence="9">Vesicle transport protein</fullName>
    </recommendedName>
</protein>
<name>A0A813XBP5_9BILA</name>
<evidence type="ECO:0000256" key="5">
    <source>
        <dbReference type="ARBA" id="ARBA00022927"/>
    </source>
</evidence>
<dbReference type="InterPro" id="IPR007305">
    <property type="entry name" value="Vesicle_transpt_Got1/SFT2"/>
</dbReference>
<dbReference type="Pfam" id="PF04178">
    <property type="entry name" value="Got1"/>
    <property type="match status" value="1"/>
</dbReference>
<gene>
    <name evidence="10" type="ORF">JYZ213_LOCUS8685</name>
</gene>
<evidence type="ECO:0000256" key="7">
    <source>
        <dbReference type="ARBA" id="ARBA00023136"/>
    </source>
</evidence>
<comment type="subcellular location">
    <subcellularLocation>
        <location evidence="2 9">Membrane</location>
        <topology evidence="2 9">Multi-pass membrane protein</topology>
    </subcellularLocation>
</comment>
<dbReference type="EMBL" id="CAJNOG010000060">
    <property type="protein sequence ID" value="CAF0865918.1"/>
    <property type="molecule type" value="Genomic_DNA"/>
</dbReference>
<dbReference type="AlphaFoldDB" id="A0A813XBP5"/>